<feature type="binding site" evidence="7">
    <location>
        <begin position="50"/>
        <end position="51"/>
    </location>
    <ligand>
        <name>substrate</name>
    </ligand>
</feature>
<dbReference type="Pfam" id="PF01177">
    <property type="entry name" value="Asp_Glu_race"/>
    <property type="match status" value="1"/>
</dbReference>
<dbReference type="PANTHER" id="PTHR21198:SF7">
    <property type="entry name" value="ASPARTATE-GLUTAMATE RACEMASE FAMILY"/>
    <property type="match status" value="1"/>
</dbReference>
<keyword evidence="6 7" id="KW-0961">Cell wall biogenesis/degradation</keyword>
<dbReference type="InterPro" id="IPR015942">
    <property type="entry name" value="Asp/Glu/hydantoin_racemase"/>
</dbReference>
<dbReference type="Proteomes" id="UP000001412">
    <property type="component" value="Chromosome"/>
</dbReference>
<evidence type="ECO:0000256" key="2">
    <source>
        <dbReference type="ARBA" id="ARBA00013090"/>
    </source>
</evidence>
<keyword evidence="3 7" id="KW-0133">Cell shape</keyword>
<protein>
    <recommendedName>
        <fullName evidence="2 7">Glutamate racemase</fullName>
        <ecNumber evidence="2 7">5.1.1.3</ecNumber>
    </recommendedName>
</protein>
<feature type="active site" description="Proton donor/acceptor" evidence="7">
    <location>
        <position position="188"/>
    </location>
</feature>
<feature type="binding site" evidence="7">
    <location>
        <begin position="189"/>
        <end position="190"/>
    </location>
    <ligand>
        <name>substrate</name>
    </ligand>
</feature>
<keyword evidence="5 7" id="KW-0413">Isomerase</keyword>
<feature type="binding site" evidence="7">
    <location>
        <begin position="18"/>
        <end position="19"/>
    </location>
    <ligand>
        <name>substrate</name>
    </ligand>
</feature>
<dbReference type="GO" id="GO:0009252">
    <property type="term" value="P:peptidoglycan biosynthetic process"/>
    <property type="evidence" value="ECO:0007669"/>
    <property type="project" value="UniProtKB-UniRule"/>
</dbReference>
<dbReference type="GO" id="GO:0008881">
    <property type="term" value="F:glutamate racemase activity"/>
    <property type="evidence" value="ECO:0007669"/>
    <property type="project" value="UniProtKB-UniRule"/>
</dbReference>
<dbReference type="STRING" id="212717.CTC_00259"/>
<dbReference type="SUPFAM" id="SSF53681">
    <property type="entry name" value="Aspartate/glutamate racemase"/>
    <property type="match status" value="2"/>
</dbReference>
<dbReference type="EC" id="5.1.1.3" evidence="2 7"/>
<evidence type="ECO:0000256" key="5">
    <source>
        <dbReference type="ARBA" id="ARBA00023235"/>
    </source>
</evidence>
<dbReference type="HAMAP" id="MF_00258">
    <property type="entry name" value="Glu_racemase"/>
    <property type="match status" value="1"/>
</dbReference>
<dbReference type="AlphaFoldDB" id="Q899C5"/>
<feature type="binding site" evidence="7">
    <location>
        <begin position="82"/>
        <end position="83"/>
    </location>
    <ligand>
        <name>substrate</name>
    </ligand>
</feature>
<comment type="pathway">
    <text evidence="7">Cell wall biogenesis; peptidoglycan biosynthesis.</text>
</comment>
<dbReference type="InterPro" id="IPR033134">
    <property type="entry name" value="Asp/Glu_racemase_AS_2"/>
</dbReference>
<dbReference type="HOGENOM" id="CLU_052344_0_2_9"/>
<comment type="function">
    <text evidence="7">Provides the (R)-glutamate required for cell wall biosynthesis.</text>
</comment>
<organism evidence="8 9">
    <name type="scientific">Clostridium tetani (strain Massachusetts / E88)</name>
    <dbReference type="NCBI Taxonomy" id="212717"/>
    <lineage>
        <taxon>Bacteria</taxon>
        <taxon>Bacillati</taxon>
        <taxon>Bacillota</taxon>
        <taxon>Clostridia</taxon>
        <taxon>Eubacteriales</taxon>
        <taxon>Clostridiaceae</taxon>
        <taxon>Clostridium</taxon>
    </lineage>
</organism>
<reference evidence="8 9" key="1">
    <citation type="journal article" date="2003" name="Proc. Natl. Acad. Sci. U.S.A.">
        <title>The genome sequence of Clostridium tetani, the causative agent of tetanus disease.</title>
        <authorList>
            <person name="Brueggemann H."/>
            <person name="Baumer S."/>
            <person name="Fricke W.F."/>
            <person name="Wiezer A."/>
            <person name="Liesegang H."/>
            <person name="Decker I."/>
            <person name="Herzberg C."/>
            <person name="Martinez-Arias R."/>
            <person name="Merkl R."/>
            <person name="Henne A."/>
            <person name="Gottschalk G."/>
        </authorList>
    </citation>
    <scope>NUCLEOTIDE SEQUENCE [LARGE SCALE GENOMIC DNA]</scope>
    <source>
        <strain evidence="9">Massachusetts / E88</strain>
    </source>
</reference>
<dbReference type="PANTHER" id="PTHR21198">
    <property type="entry name" value="GLUTAMATE RACEMASE"/>
    <property type="match status" value="1"/>
</dbReference>
<name>Q899C5_CLOTE</name>
<keyword evidence="4 7" id="KW-0573">Peptidoglycan synthesis</keyword>
<dbReference type="NCBIfam" id="TIGR00067">
    <property type="entry name" value="glut_race"/>
    <property type="match status" value="1"/>
</dbReference>
<dbReference type="PROSITE" id="PS00924">
    <property type="entry name" value="ASP_GLU_RACEMASE_2"/>
    <property type="match status" value="1"/>
</dbReference>
<dbReference type="InterPro" id="IPR004391">
    <property type="entry name" value="Glu_race"/>
</dbReference>
<evidence type="ECO:0000256" key="1">
    <source>
        <dbReference type="ARBA" id="ARBA00001602"/>
    </source>
</evidence>
<dbReference type="EMBL" id="AE015927">
    <property type="protein sequence ID" value="AAO34904.1"/>
    <property type="molecule type" value="Genomic_DNA"/>
</dbReference>
<keyword evidence="9" id="KW-1185">Reference proteome</keyword>
<dbReference type="GO" id="GO:0071555">
    <property type="term" value="P:cell wall organization"/>
    <property type="evidence" value="ECO:0007669"/>
    <property type="project" value="UniProtKB-KW"/>
</dbReference>
<dbReference type="GO" id="GO:0008360">
    <property type="term" value="P:regulation of cell shape"/>
    <property type="evidence" value="ECO:0007669"/>
    <property type="project" value="UniProtKB-KW"/>
</dbReference>
<evidence type="ECO:0000313" key="8">
    <source>
        <dbReference type="EMBL" id="AAO34904.1"/>
    </source>
</evidence>
<evidence type="ECO:0000256" key="3">
    <source>
        <dbReference type="ARBA" id="ARBA00022960"/>
    </source>
</evidence>
<comment type="catalytic activity">
    <reaction evidence="1 7">
        <text>L-glutamate = D-glutamate</text>
        <dbReference type="Rhea" id="RHEA:12813"/>
        <dbReference type="ChEBI" id="CHEBI:29985"/>
        <dbReference type="ChEBI" id="CHEBI:29986"/>
        <dbReference type="EC" id="5.1.1.3"/>
    </reaction>
</comment>
<sequence length="266" mass="30343">MRGLMLMITKDSVIGVLDSGVGGLTTVKELQELLPNENIYYFGDNKNVPYGNKTQEEIIQFTRNMIEFLVSQNVKVIAVACNTISTIIDKISGDYDVKIIKVIDPIVNNIKNIQKKHKVGLIATSFTISTKYYDEMLGDVKVIGKGSPELAAIVDSGEINEKEVKDIIKVHIEDIKSRENVDTIILGCTHYPIIKHFFDECYPDINFLNPAHQHVIAVKEYLEEMNLLREDNNNKFFKIFTTGDKEKYRIIMNMLKLEEPDEIILK</sequence>
<feature type="active site" description="Proton donor/acceptor" evidence="7">
    <location>
        <position position="81"/>
    </location>
</feature>
<dbReference type="UniPathway" id="UPA00219"/>
<evidence type="ECO:0000313" key="9">
    <source>
        <dbReference type="Proteomes" id="UP000001412"/>
    </source>
</evidence>
<accession>Q899C5</accession>
<evidence type="ECO:0000256" key="7">
    <source>
        <dbReference type="HAMAP-Rule" id="MF_00258"/>
    </source>
</evidence>
<evidence type="ECO:0000256" key="6">
    <source>
        <dbReference type="ARBA" id="ARBA00023316"/>
    </source>
</evidence>
<comment type="similarity">
    <text evidence="7">Belongs to the aspartate/glutamate racemases family.</text>
</comment>
<dbReference type="InterPro" id="IPR001920">
    <property type="entry name" value="Asp/Glu_race"/>
</dbReference>
<proteinExistence type="inferred from homology"/>
<evidence type="ECO:0000256" key="4">
    <source>
        <dbReference type="ARBA" id="ARBA00022984"/>
    </source>
</evidence>
<gene>
    <name evidence="7" type="primary">murI</name>
    <name evidence="8" type="ordered locus">CTC_00259</name>
</gene>
<dbReference type="KEGG" id="ctc:CTC_00259"/>
<dbReference type="Gene3D" id="3.40.50.1860">
    <property type="match status" value="2"/>
</dbReference>